<dbReference type="AlphaFoldDB" id="A0AA45C6S2"/>
<protein>
    <recommendedName>
        <fullName evidence="3">prolyl oligopeptidase</fullName>
        <ecNumber evidence="3">3.4.21.26</ecNumber>
    </recommendedName>
</protein>
<dbReference type="Pfam" id="PF02897">
    <property type="entry name" value="Peptidase_S9_N"/>
    <property type="match status" value="1"/>
</dbReference>
<dbReference type="InterPro" id="IPR002471">
    <property type="entry name" value="Pept_S9_AS"/>
</dbReference>
<dbReference type="GO" id="GO:0006508">
    <property type="term" value="P:proteolysis"/>
    <property type="evidence" value="ECO:0007669"/>
    <property type="project" value="UniProtKB-KW"/>
</dbReference>
<evidence type="ECO:0000256" key="3">
    <source>
        <dbReference type="ARBA" id="ARBA00011897"/>
    </source>
</evidence>
<dbReference type="GO" id="GO:0070012">
    <property type="term" value="F:oligopeptidase activity"/>
    <property type="evidence" value="ECO:0007669"/>
    <property type="project" value="TreeGrafter"/>
</dbReference>
<keyword evidence="5" id="KW-0378">Hydrolase</keyword>
<comment type="similarity">
    <text evidence="2">Belongs to the peptidase S9A family.</text>
</comment>
<dbReference type="PANTHER" id="PTHR42881">
    <property type="entry name" value="PROLYL ENDOPEPTIDASE"/>
    <property type="match status" value="1"/>
</dbReference>
<comment type="caution">
    <text evidence="9">The sequence shown here is derived from an EMBL/GenBank/DDBJ whole genome shotgun (WGS) entry which is preliminary data.</text>
</comment>
<dbReference type="GO" id="GO:0005829">
    <property type="term" value="C:cytosol"/>
    <property type="evidence" value="ECO:0007669"/>
    <property type="project" value="TreeGrafter"/>
</dbReference>
<feature type="domain" description="Peptidase S9A N-terminal" evidence="8">
    <location>
        <begin position="7"/>
        <end position="401"/>
    </location>
</feature>
<dbReference type="PRINTS" id="PR00862">
    <property type="entry name" value="PROLIGOPTASE"/>
</dbReference>
<evidence type="ECO:0000256" key="5">
    <source>
        <dbReference type="ARBA" id="ARBA00022801"/>
    </source>
</evidence>
<dbReference type="EMBL" id="QGGI01000008">
    <property type="protein sequence ID" value="PWJ93220.1"/>
    <property type="molecule type" value="Genomic_DNA"/>
</dbReference>
<dbReference type="Gene3D" id="3.40.50.1820">
    <property type="entry name" value="alpha/beta hydrolase"/>
    <property type="match status" value="1"/>
</dbReference>
<keyword evidence="4" id="KW-0645">Protease</keyword>
<dbReference type="Pfam" id="PF00326">
    <property type="entry name" value="Peptidase_S9"/>
    <property type="match status" value="1"/>
</dbReference>
<dbReference type="InterPro" id="IPR001375">
    <property type="entry name" value="Peptidase_S9_cat"/>
</dbReference>
<dbReference type="InterPro" id="IPR002470">
    <property type="entry name" value="Peptidase_S9A"/>
</dbReference>
<organism evidence="9 10">
    <name type="scientific">Oceanotoga teriensis</name>
    <dbReference type="NCBI Taxonomy" id="515440"/>
    <lineage>
        <taxon>Bacteria</taxon>
        <taxon>Thermotogati</taxon>
        <taxon>Thermotogota</taxon>
        <taxon>Thermotogae</taxon>
        <taxon>Petrotogales</taxon>
        <taxon>Petrotogaceae</taxon>
        <taxon>Oceanotoga</taxon>
    </lineage>
</organism>
<dbReference type="Proteomes" id="UP000245921">
    <property type="component" value="Unassembled WGS sequence"/>
</dbReference>
<evidence type="ECO:0000313" key="10">
    <source>
        <dbReference type="Proteomes" id="UP000245921"/>
    </source>
</evidence>
<sequence>MGEFNYPKTKKVNQIDEFFGVKVKDPYRWMENEDDPDLKIWINQQNEIVKDYMQKIPYKEEIKQKIKNINKYTKYMPTTKIGTKIVYRQNENLQNQDIIKMYDETTDEEKILIDCNDLSIDGTTTAYITSKSKDNKYITYNISESGSDWQKIKIKNIETNEELKDEINWVKFGIISWYKDGFYYTGYEKQNKLSSKNESMKIYYHKLNTSQENDEIIYQDSENPERFVLAMVTHDEKYLMIITTTGTYGEEIKIKKINSEEKEKLLFEGFDYEYQYIGNIENELLFITNKDAPNNKIIKINPETLKEKDFIKESNSKLEYITKTKDKFYINYLEDVQSKLIQFDINGKFEKAIPLPDKGIIFDLIGNQTTTKIYYIFSSLTYPETIMSYDSKTGKTEIFKKPDTSFNSEDYITEQIFYNSKDNTSIPMFIVRHKNTQLNSNNPTILYAYGGFDISVMPVFNPYKIPLLEMGGIYAIANIRGGGEYGQKWHKTGMMHKKQNVFDDFIAAAEYLIQKKYTSKEKLAIEGRSNGGLLIGAVINQRPDLFRVAFPTVGVMDMLRFHKFTIGWGWKVEYGCAEDDKEQFNTIYKYSPLHNIKQTQYPAIMVRTADHDDRVVPAHSFKYTATLQEISQSKNPILIRIDTKSGHGMGKSMEKLIDENADTIAFMLYNMEIQKI</sequence>
<proteinExistence type="inferred from homology"/>
<gene>
    <name evidence="9" type="ORF">C7380_10849</name>
</gene>
<evidence type="ECO:0000256" key="4">
    <source>
        <dbReference type="ARBA" id="ARBA00022670"/>
    </source>
</evidence>
<dbReference type="SUPFAM" id="SSF50993">
    <property type="entry name" value="Peptidase/esterase 'gauge' domain"/>
    <property type="match status" value="1"/>
</dbReference>
<dbReference type="PANTHER" id="PTHR42881:SF2">
    <property type="entry name" value="PROLYL ENDOPEPTIDASE"/>
    <property type="match status" value="1"/>
</dbReference>
<dbReference type="FunFam" id="3.40.50.1820:FF:000005">
    <property type="entry name" value="Prolyl endopeptidase"/>
    <property type="match status" value="1"/>
</dbReference>
<dbReference type="Gene3D" id="2.130.10.120">
    <property type="entry name" value="Prolyl oligopeptidase, N-terminal domain"/>
    <property type="match status" value="1"/>
</dbReference>
<keyword evidence="10" id="KW-1185">Reference proteome</keyword>
<dbReference type="GO" id="GO:0004252">
    <property type="term" value="F:serine-type endopeptidase activity"/>
    <property type="evidence" value="ECO:0007669"/>
    <property type="project" value="UniProtKB-EC"/>
</dbReference>
<accession>A0AA45C6S2</accession>
<evidence type="ECO:0000256" key="1">
    <source>
        <dbReference type="ARBA" id="ARBA00001070"/>
    </source>
</evidence>
<comment type="catalytic activity">
    <reaction evidence="1">
        <text>Hydrolysis of Pro-|-Xaa &gt;&gt; Ala-|-Xaa in oligopeptides.</text>
        <dbReference type="EC" id="3.4.21.26"/>
    </reaction>
</comment>
<dbReference type="InterPro" id="IPR051167">
    <property type="entry name" value="Prolyl_oligopep/macrocyclase"/>
</dbReference>
<dbReference type="SUPFAM" id="SSF53474">
    <property type="entry name" value="alpha/beta-Hydrolases"/>
    <property type="match status" value="1"/>
</dbReference>
<evidence type="ECO:0000313" key="9">
    <source>
        <dbReference type="EMBL" id="PWJ93220.1"/>
    </source>
</evidence>
<evidence type="ECO:0000256" key="6">
    <source>
        <dbReference type="ARBA" id="ARBA00022825"/>
    </source>
</evidence>
<keyword evidence="6" id="KW-0720">Serine protease</keyword>
<dbReference type="EC" id="3.4.21.26" evidence="3"/>
<evidence type="ECO:0000256" key="2">
    <source>
        <dbReference type="ARBA" id="ARBA00005228"/>
    </source>
</evidence>
<dbReference type="RefSeq" id="WP_158274820.1">
    <property type="nucleotide sequence ID" value="NZ_QGGI01000008.1"/>
</dbReference>
<evidence type="ECO:0000259" key="7">
    <source>
        <dbReference type="Pfam" id="PF00326"/>
    </source>
</evidence>
<dbReference type="InterPro" id="IPR023302">
    <property type="entry name" value="Pept_S9A_N"/>
</dbReference>
<dbReference type="PROSITE" id="PS00708">
    <property type="entry name" value="PRO_ENDOPEP_SER"/>
    <property type="match status" value="1"/>
</dbReference>
<reference evidence="9 10" key="1">
    <citation type="submission" date="2018-05" db="EMBL/GenBank/DDBJ databases">
        <title>Genomic Encyclopedia of Type Strains, Phase IV (KMG-IV): sequencing the most valuable type-strain genomes for metagenomic binning, comparative biology and taxonomic classification.</title>
        <authorList>
            <person name="Goeker M."/>
        </authorList>
    </citation>
    <scope>NUCLEOTIDE SEQUENCE [LARGE SCALE GENOMIC DNA]</scope>
    <source>
        <strain evidence="9 10">DSM 24906</strain>
    </source>
</reference>
<feature type="domain" description="Peptidase S9 prolyl oligopeptidase catalytic" evidence="7">
    <location>
        <begin position="463"/>
        <end position="671"/>
    </location>
</feature>
<dbReference type="InterPro" id="IPR029058">
    <property type="entry name" value="AB_hydrolase_fold"/>
</dbReference>
<name>A0AA45C6S2_9BACT</name>
<evidence type="ECO:0000259" key="8">
    <source>
        <dbReference type="Pfam" id="PF02897"/>
    </source>
</evidence>